<evidence type="ECO:0000259" key="2">
    <source>
        <dbReference type="Pfam" id="PF03787"/>
    </source>
</evidence>
<evidence type="ECO:0000313" key="3">
    <source>
        <dbReference type="EMBL" id="KKD39303.1"/>
    </source>
</evidence>
<dbReference type="Pfam" id="PF03787">
    <property type="entry name" value="RAMPs"/>
    <property type="match status" value="1"/>
</dbReference>
<dbReference type="InterPro" id="IPR005537">
    <property type="entry name" value="RAMP_III_fam"/>
</dbReference>
<proteinExistence type="predicted"/>
<protein>
    <submittedName>
        <fullName evidence="3">CRISPR-associated protein Csx10</fullName>
    </submittedName>
</protein>
<dbReference type="OrthoDB" id="482771at2"/>
<accession>A0A0F5YKL6</accession>
<gene>
    <name evidence="3" type="ORF">WN50_03990</name>
</gene>
<dbReference type="InterPro" id="IPR013490">
    <property type="entry name" value="CRISPR-assoc_RAMP_Csx10"/>
</dbReference>
<dbReference type="NCBIfam" id="TIGR02674">
    <property type="entry name" value="cas_cyan_RAMP_2"/>
    <property type="match status" value="1"/>
</dbReference>
<dbReference type="RefSeq" id="WP_046277212.1">
    <property type="nucleotide sequence ID" value="NZ_LATL02000181.1"/>
</dbReference>
<dbReference type="GO" id="GO:0051607">
    <property type="term" value="P:defense response to virus"/>
    <property type="evidence" value="ECO:0007669"/>
    <property type="project" value="UniProtKB-KW"/>
</dbReference>
<dbReference type="EMBL" id="LATL02000181">
    <property type="protein sequence ID" value="KKD39303.1"/>
    <property type="molecule type" value="Genomic_DNA"/>
</dbReference>
<sequence length="408" mass="46112">MNRIQLEIEALSPLAIGRHKPGGSISEAQDYIPGSVIRGAFASVLLQSNQNPEPNDDFHALFLDENSAIFQNAYPANPPKNHTKIDTVLVLPATVLSSKAKPGFKDKGNGVFDTLIDQFCAEDYGQLYDPNCPKDYDRVDNFSGFYCKIYDKYHPLSANKRLLTRVGINRKRATAEESILYSIEVLNESKPKKEKPSIYRGAILVPDGELAEKLRDFINKHSELFRLGGSTSRGLGKVKIQAELRENIASVEDRIQQFNAKLKERWQLWGSLFSPASGKYSQERTYFTLDLQSDAILTENWRRTTVISEAMLKEFATVDDSSFQLEVAYSSYDYYSGWNAAWGLMKDVELVTNKGGVYLFSISKTKTETWYSALKNLESKGVGERTNEGFGQVQICNEFHLRFREEAV</sequence>
<feature type="domain" description="CRISPR type III-associated protein" evidence="2">
    <location>
        <begin position="7"/>
        <end position="239"/>
    </location>
</feature>
<dbReference type="AlphaFoldDB" id="A0A0F5YKL6"/>
<evidence type="ECO:0000313" key="4">
    <source>
        <dbReference type="Proteomes" id="UP000033607"/>
    </source>
</evidence>
<dbReference type="Proteomes" id="UP000033607">
    <property type="component" value="Unassembled WGS sequence"/>
</dbReference>
<reference evidence="3 4" key="1">
    <citation type="submission" date="2015-06" db="EMBL/GenBank/DDBJ databases">
        <title>Draft genome assembly of filamentous brackish cyanobacterium Limnoraphis robusta strain CS-951.</title>
        <authorList>
            <person name="Willis A."/>
            <person name="Parks M."/>
            <person name="Burford M.A."/>
        </authorList>
    </citation>
    <scope>NUCLEOTIDE SEQUENCE [LARGE SCALE GENOMIC DNA]</scope>
    <source>
        <strain evidence="3 4">CS-951</strain>
    </source>
</reference>
<dbReference type="PATRIC" id="fig|1637645.4.peg.3589"/>
<comment type="caution">
    <text evidence="3">The sequence shown here is derived from an EMBL/GenBank/DDBJ whole genome shotgun (WGS) entry which is preliminary data.</text>
</comment>
<evidence type="ECO:0000256" key="1">
    <source>
        <dbReference type="ARBA" id="ARBA00023118"/>
    </source>
</evidence>
<organism evidence="3 4">
    <name type="scientific">Limnoraphis robusta CS-951</name>
    <dbReference type="NCBI Taxonomy" id="1637645"/>
    <lineage>
        <taxon>Bacteria</taxon>
        <taxon>Bacillati</taxon>
        <taxon>Cyanobacteriota</taxon>
        <taxon>Cyanophyceae</taxon>
        <taxon>Oscillatoriophycideae</taxon>
        <taxon>Oscillatoriales</taxon>
        <taxon>Sirenicapillariaceae</taxon>
        <taxon>Limnoraphis</taxon>
    </lineage>
</organism>
<keyword evidence="1" id="KW-0051">Antiviral defense</keyword>
<name>A0A0F5YKL6_9CYAN</name>